<reference evidence="2 3" key="1">
    <citation type="submission" date="2012-12" db="EMBL/GenBank/DDBJ databases">
        <title>Novel taxa of Listeriaceae from agricultural environments in the United States.</title>
        <authorList>
            <person name="den Bakker H.C."/>
            <person name="Allred A."/>
            <person name="Warchocki S."/>
            <person name="Wright E.M."/>
            <person name="Burrell A."/>
            <person name="Nightingale K.K."/>
            <person name="Kephart D."/>
            <person name="Wiedmann M."/>
        </authorList>
    </citation>
    <scope>NUCLEOTIDE SEQUENCE [LARGE SCALE GENOMIC DNA]</scope>
    <source>
        <strain evidence="2 3">FSL S10-1203</strain>
    </source>
</reference>
<organism evidence="2 3">
    <name type="scientific">Listeria fleischmannii FSL S10-1203</name>
    <dbReference type="NCBI Taxonomy" id="1265822"/>
    <lineage>
        <taxon>Bacteria</taxon>
        <taxon>Bacillati</taxon>
        <taxon>Bacillota</taxon>
        <taxon>Bacilli</taxon>
        <taxon>Bacillales</taxon>
        <taxon>Listeriaceae</taxon>
        <taxon>Listeria</taxon>
    </lineage>
</organism>
<dbReference type="PATRIC" id="fig|1265822.4.peg.4172"/>
<feature type="coiled-coil region" evidence="1">
    <location>
        <begin position="1"/>
        <end position="28"/>
    </location>
</feature>
<name>W7D3W5_9LIST</name>
<keyword evidence="1" id="KW-0175">Coiled coil</keyword>
<protein>
    <submittedName>
        <fullName evidence="2">Uncharacterized protein</fullName>
    </submittedName>
</protein>
<accession>W7D3W5</accession>
<sequence length="503" mass="59223">MAILDIEKDEKERDIEEVKRNINLRKDDMLDWYILKVIEKYFPNKQYDELQINEETVDYKNLKQFYNTLITEYDRNPKIGVKYRYNIDFVSIDKKEFFFGDSLFEALLKEEVDTVGGLLEKYIEELKRVEEKRKNLRKECRELPTGSIIKQLADIQNDKIENSAVQEVNDDPLKKYLIYNNLIGKNYYYYISPAGKNISASDVDFIIKVLSKEKFKDTVIDDVKGVLKELHTSKVNYQYAYSSDLARYLILSDEDDKGLGMKIIDSCVEKQDNEFVTNLLIKMEENTSELVEVLIGILQKDNNFIRLIFNDMVDRIAPYILITTVIKNIDCFDKALKREDVNSLLSTFLNSQLGFKIIGTELINDKIAIERYRNTIFIDWLNNMPMEFTSSLEISEVIFENGMYQPENSNFDFFNRVFHLNHSFTNFLNKIQDIDHIVIDKHGLYIYFADLIAYGSPDMKVNSYSELLDFIKYFWETVSSEELIEIYAKMKLPSPNYDANVRD</sequence>
<evidence type="ECO:0000313" key="2">
    <source>
        <dbReference type="EMBL" id="EUJ43867.1"/>
    </source>
</evidence>
<proteinExistence type="predicted"/>
<evidence type="ECO:0000313" key="3">
    <source>
        <dbReference type="Proteomes" id="UP000019241"/>
    </source>
</evidence>
<gene>
    <name evidence="2" type="ORF">MCOL2_20388</name>
</gene>
<dbReference type="Proteomes" id="UP000019241">
    <property type="component" value="Unassembled WGS sequence"/>
</dbReference>
<dbReference type="AlphaFoldDB" id="W7D3W5"/>
<evidence type="ECO:0000256" key="1">
    <source>
        <dbReference type="SAM" id="Coils"/>
    </source>
</evidence>
<dbReference type="EMBL" id="AODM01000092">
    <property type="protein sequence ID" value="EUJ43867.1"/>
    <property type="molecule type" value="Genomic_DNA"/>
</dbReference>
<comment type="caution">
    <text evidence="2">The sequence shown here is derived from an EMBL/GenBank/DDBJ whole genome shotgun (WGS) entry which is preliminary data.</text>
</comment>